<accession>M0AFX4</accession>
<proteinExistence type="inferred from homology"/>
<dbReference type="Proteomes" id="UP000011648">
    <property type="component" value="Unassembled WGS sequence"/>
</dbReference>
<dbReference type="InterPro" id="IPR014729">
    <property type="entry name" value="Rossmann-like_a/b/a_fold"/>
</dbReference>
<organism evidence="3 4">
    <name type="scientific">Natrialba taiwanensis DSM 12281</name>
    <dbReference type="NCBI Taxonomy" id="1230458"/>
    <lineage>
        <taxon>Archaea</taxon>
        <taxon>Methanobacteriati</taxon>
        <taxon>Methanobacteriota</taxon>
        <taxon>Stenosarchaea group</taxon>
        <taxon>Halobacteria</taxon>
        <taxon>Halobacteriales</taxon>
        <taxon>Natrialbaceae</taxon>
        <taxon>Natrialba</taxon>
    </lineage>
</organism>
<dbReference type="EMBL" id="AOIL01000009">
    <property type="protein sequence ID" value="ELY96253.1"/>
    <property type="molecule type" value="Genomic_DNA"/>
</dbReference>
<dbReference type="Gene3D" id="3.40.50.620">
    <property type="entry name" value="HUPs"/>
    <property type="match status" value="1"/>
</dbReference>
<gene>
    <name evidence="3" type="ORF">C484_01015</name>
</gene>
<dbReference type="AlphaFoldDB" id="M0AFX4"/>
<evidence type="ECO:0000313" key="3">
    <source>
        <dbReference type="EMBL" id="ELY96253.1"/>
    </source>
</evidence>
<dbReference type="PANTHER" id="PTHR46268:SF6">
    <property type="entry name" value="UNIVERSAL STRESS PROTEIN UP12"/>
    <property type="match status" value="1"/>
</dbReference>
<dbReference type="OrthoDB" id="307404at2157"/>
<dbReference type="InterPro" id="IPR006016">
    <property type="entry name" value="UspA"/>
</dbReference>
<dbReference type="Pfam" id="PF00582">
    <property type="entry name" value="Usp"/>
    <property type="match status" value="1"/>
</dbReference>
<evidence type="ECO:0000256" key="1">
    <source>
        <dbReference type="ARBA" id="ARBA00008791"/>
    </source>
</evidence>
<sequence>MVIVAAVDRSDRADTVIKQAEVLAEAFGDTIHIIHVLSTSEFVDLGRTKAKEGDSIDLESVKNVASNIAEEAAEPLSRQFEAIGLMGNPADEIINYADKKNARYIVVAGRKRSPAGKAIFGSVNQSILLNSDCPVVMSTDN</sequence>
<comment type="caution">
    <text evidence="3">The sequence shown here is derived from an EMBL/GenBank/DDBJ whole genome shotgun (WGS) entry which is preliminary data.</text>
</comment>
<dbReference type="RefSeq" id="WP_006824114.1">
    <property type="nucleotide sequence ID" value="NZ_AOIL01000009.1"/>
</dbReference>
<dbReference type="SUPFAM" id="SSF52402">
    <property type="entry name" value="Adenine nucleotide alpha hydrolases-like"/>
    <property type="match status" value="1"/>
</dbReference>
<feature type="domain" description="UspA" evidence="2">
    <location>
        <begin position="3"/>
        <end position="137"/>
    </location>
</feature>
<evidence type="ECO:0000259" key="2">
    <source>
        <dbReference type="Pfam" id="PF00582"/>
    </source>
</evidence>
<protein>
    <submittedName>
        <fullName evidence="3">UspA domain-containing protein</fullName>
    </submittedName>
</protein>
<dbReference type="CDD" id="cd00293">
    <property type="entry name" value="USP-like"/>
    <property type="match status" value="1"/>
</dbReference>
<reference evidence="3 4" key="1">
    <citation type="journal article" date="2014" name="PLoS Genet.">
        <title>Phylogenetically driven sequencing of extremely halophilic archaea reveals strategies for static and dynamic osmo-response.</title>
        <authorList>
            <person name="Becker E.A."/>
            <person name="Seitzer P.M."/>
            <person name="Tritt A."/>
            <person name="Larsen D."/>
            <person name="Krusor M."/>
            <person name="Yao A.I."/>
            <person name="Wu D."/>
            <person name="Madern D."/>
            <person name="Eisen J.A."/>
            <person name="Darling A.E."/>
            <person name="Facciotti M.T."/>
        </authorList>
    </citation>
    <scope>NUCLEOTIDE SEQUENCE [LARGE SCALE GENOMIC DNA]</scope>
    <source>
        <strain evidence="3 4">DSM 12281</strain>
    </source>
</reference>
<keyword evidence="4" id="KW-1185">Reference proteome</keyword>
<name>M0AFX4_9EURY</name>
<dbReference type="STRING" id="1230458.C484_01015"/>
<comment type="similarity">
    <text evidence="1">Belongs to the universal stress protein A family.</text>
</comment>
<dbReference type="PANTHER" id="PTHR46268">
    <property type="entry name" value="STRESS RESPONSE PROTEIN NHAX"/>
    <property type="match status" value="1"/>
</dbReference>
<evidence type="ECO:0000313" key="4">
    <source>
        <dbReference type="Proteomes" id="UP000011648"/>
    </source>
</evidence>